<dbReference type="AlphaFoldDB" id="A0A3M7RI76"/>
<reference evidence="1 2" key="1">
    <citation type="journal article" date="2018" name="Sci. Rep.">
        <title>Genomic signatures of local adaptation to the degree of environmental predictability in rotifers.</title>
        <authorList>
            <person name="Franch-Gras L."/>
            <person name="Hahn C."/>
            <person name="Garcia-Roger E.M."/>
            <person name="Carmona M.J."/>
            <person name="Serra M."/>
            <person name="Gomez A."/>
        </authorList>
    </citation>
    <scope>NUCLEOTIDE SEQUENCE [LARGE SCALE GENOMIC DNA]</scope>
    <source>
        <strain evidence="1">HYR1</strain>
    </source>
</reference>
<proteinExistence type="predicted"/>
<gene>
    <name evidence="1" type="ORF">BpHYR1_033072</name>
</gene>
<accession>A0A3M7RI76</accession>
<name>A0A3M7RI76_BRAPC</name>
<protein>
    <submittedName>
        <fullName evidence="1">Uncharacterized protein</fullName>
    </submittedName>
</protein>
<organism evidence="1 2">
    <name type="scientific">Brachionus plicatilis</name>
    <name type="common">Marine rotifer</name>
    <name type="synonym">Brachionus muelleri</name>
    <dbReference type="NCBI Taxonomy" id="10195"/>
    <lineage>
        <taxon>Eukaryota</taxon>
        <taxon>Metazoa</taxon>
        <taxon>Spiralia</taxon>
        <taxon>Gnathifera</taxon>
        <taxon>Rotifera</taxon>
        <taxon>Eurotatoria</taxon>
        <taxon>Monogononta</taxon>
        <taxon>Pseudotrocha</taxon>
        <taxon>Ploima</taxon>
        <taxon>Brachionidae</taxon>
        <taxon>Brachionus</taxon>
    </lineage>
</organism>
<evidence type="ECO:0000313" key="2">
    <source>
        <dbReference type="Proteomes" id="UP000276133"/>
    </source>
</evidence>
<dbReference type="Proteomes" id="UP000276133">
    <property type="component" value="Unassembled WGS sequence"/>
</dbReference>
<comment type="caution">
    <text evidence="1">The sequence shown here is derived from an EMBL/GenBank/DDBJ whole genome shotgun (WGS) entry which is preliminary data.</text>
</comment>
<keyword evidence="2" id="KW-1185">Reference proteome</keyword>
<dbReference type="EMBL" id="REGN01003317">
    <property type="protein sequence ID" value="RNA23273.1"/>
    <property type="molecule type" value="Genomic_DNA"/>
</dbReference>
<sequence>MAFLKSQKDFRNELRKKISEKFPDELNELIGYCQKKDSKSLLEIKVADQIFLLKLTNFVNLLAQLSLLPESLLNLQALDTAVDFVFEFALFL</sequence>
<evidence type="ECO:0000313" key="1">
    <source>
        <dbReference type="EMBL" id="RNA23273.1"/>
    </source>
</evidence>